<reference evidence="2 3" key="1">
    <citation type="submission" date="2018-03" db="EMBL/GenBank/DDBJ databases">
        <title>The ancient ancestry and fast evolution of plastids.</title>
        <authorList>
            <person name="Moore K.R."/>
            <person name="Magnabosco C."/>
            <person name="Momper L."/>
            <person name="Gold D.A."/>
            <person name="Bosak T."/>
            <person name="Fournier G.P."/>
        </authorList>
    </citation>
    <scope>NUCLEOTIDE SEQUENCE [LARGE SCALE GENOMIC DNA]</scope>
    <source>
        <strain evidence="2 3">CCALA 016</strain>
    </source>
</reference>
<keyword evidence="3" id="KW-1185">Reference proteome</keyword>
<dbReference type="OrthoDB" id="512410at2"/>
<feature type="domain" description="Peptidase C-terminal archaeal/bacterial" evidence="1">
    <location>
        <begin position="66"/>
        <end position="130"/>
    </location>
</feature>
<dbReference type="EMBL" id="PXOH01000010">
    <property type="protein sequence ID" value="PSF37321.1"/>
    <property type="molecule type" value="Genomic_DNA"/>
</dbReference>
<dbReference type="InterPro" id="IPR007280">
    <property type="entry name" value="Peptidase_C_arc/bac"/>
</dbReference>
<dbReference type="Pfam" id="PF04151">
    <property type="entry name" value="PPC"/>
    <property type="match status" value="1"/>
</dbReference>
<evidence type="ECO:0000313" key="3">
    <source>
        <dbReference type="Proteomes" id="UP000239001"/>
    </source>
</evidence>
<dbReference type="Gene3D" id="2.60.120.380">
    <property type="match status" value="1"/>
</dbReference>
<dbReference type="AlphaFoldDB" id="A0A2T1LY84"/>
<organism evidence="2 3">
    <name type="scientific">Aphanothece hegewaldii CCALA 016</name>
    <dbReference type="NCBI Taxonomy" id="2107694"/>
    <lineage>
        <taxon>Bacteria</taxon>
        <taxon>Bacillati</taxon>
        <taxon>Cyanobacteriota</taxon>
        <taxon>Cyanophyceae</taxon>
        <taxon>Oscillatoriophycideae</taxon>
        <taxon>Chroococcales</taxon>
        <taxon>Aphanothecaceae</taxon>
        <taxon>Aphanothece</taxon>
    </lineage>
</organism>
<protein>
    <submittedName>
        <fullName evidence="2">Peptidase</fullName>
    </submittedName>
</protein>
<evidence type="ECO:0000259" key="1">
    <source>
        <dbReference type="Pfam" id="PF04151"/>
    </source>
</evidence>
<sequence length="150" mass="16324">MTKFSAYRWSISLLFGLSSYFFGFKTLSTQAESLYSPIPLTSINEVSDTLSDKDIPTGEGGFARDYIVNLKEGDQLAVDLISDDFDAIVVLLSADGTTVAENDDGPDGSTNSLLFSRITESGKYIIRVQAFGETGSGKFILKVSRLRPTN</sequence>
<reference evidence="2 3" key="2">
    <citation type="submission" date="2018-03" db="EMBL/GenBank/DDBJ databases">
        <authorList>
            <person name="Keele B.F."/>
        </authorList>
    </citation>
    <scope>NUCLEOTIDE SEQUENCE [LARGE SCALE GENOMIC DNA]</scope>
    <source>
        <strain evidence="2 3">CCALA 016</strain>
    </source>
</reference>
<gene>
    <name evidence="2" type="ORF">C7H19_11430</name>
</gene>
<name>A0A2T1LY84_9CHRO</name>
<accession>A0A2T1LY84</accession>
<dbReference type="Proteomes" id="UP000239001">
    <property type="component" value="Unassembled WGS sequence"/>
</dbReference>
<comment type="caution">
    <text evidence="2">The sequence shown here is derived from an EMBL/GenBank/DDBJ whole genome shotgun (WGS) entry which is preliminary data.</text>
</comment>
<proteinExistence type="predicted"/>
<evidence type="ECO:0000313" key="2">
    <source>
        <dbReference type="EMBL" id="PSF37321.1"/>
    </source>
</evidence>
<dbReference type="RefSeq" id="WP_106457009.1">
    <property type="nucleotide sequence ID" value="NZ_PXOH01000010.1"/>
</dbReference>